<keyword evidence="3" id="KW-1185">Reference proteome</keyword>
<dbReference type="AlphaFoldDB" id="A0A3A1U3D3"/>
<dbReference type="InterPro" id="IPR016040">
    <property type="entry name" value="NAD(P)-bd_dom"/>
</dbReference>
<proteinExistence type="predicted"/>
<evidence type="ECO:0000313" key="3">
    <source>
        <dbReference type="Proteomes" id="UP000265742"/>
    </source>
</evidence>
<protein>
    <submittedName>
        <fullName evidence="2">NmrA family transcriptional regulator</fullName>
    </submittedName>
</protein>
<organism evidence="2 3">
    <name type="scientific">Amnibacterium setariae</name>
    <dbReference type="NCBI Taxonomy" id="2306585"/>
    <lineage>
        <taxon>Bacteria</taxon>
        <taxon>Bacillati</taxon>
        <taxon>Actinomycetota</taxon>
        <taxon>Actinomycetes</taxon>
        <taxon>Micrococcales</taxon>
        <taxon>Microbacteriaceae</taxon>
        <taxon>Amnibacterium</taxon>
    </lineage>
</organism>
<dbReference type="SUPFAM" id="SSF51735">
    <property type="entry name" value="NAD(P)-binding Rossmann-fold domains"/>
    <property type="match status" value="1"/>
</dbReference>
<dbReference type="RefSeq" id="WP_119481192.1">
    <property type="nucleotide sequence ID" value="NZ_QXTG01000001.1"/>
</dbReference>
<accession>A0A3A1U3D3</accession>
<dbReference type="PANTHER" id="PTHR43162">
    <property type="match status" value="1"/>
</dbReference>
<dbReference type="InterPro" id="IPR036291">
    <property type="entry name" value="NAD(P)-bd_dom_sf"/>
</dbReference>
<dbReference type="OrthoDB" id="4632815at2"/>
<reference evidence="3" key="1">
    <citation type="submission" date="2018-09" db="EMBL/GenBank/DDBJ databases">
        <authorList>
            <person name="Kim I."/>
        </authorList>
    </citation>
    <scope>NUCLEOTIDE SEQUENCE [LARGE SCALE GENOMIC DNA]</scope>
    <source>
        <strain evidence="3">DD4a</strain>
    </source>
</reference>
<sequence>MRIGVTTPTGTVGRLLLRSLVRAGHRPVALVRDPDRLDPAVRPFVDAVVIDQRDPRRTTAATAGLDALYWVDPTTPEEDPLVSYAKATDAVAAAVMANRIPRVVLQSSIGAELREGAGEIDGLAATEVALDATGADVAHLRCGHFFTNLTFDLDAVRSGTLETVLPLDLAFPWVAPADIAEVAAGRLAGDWSGRVVQGILGPADLSWADAVQIVAAATGRSLAVTRIEDDEQRAALRAIGMTGARVESVLGMSTFLRDGHRPEQPRDVVSSTPTTLASWAHAELRPLL</sequence>
<dbReference type="PANTHER" id="PTHR43162:SF1">
    <property type="entry name" value="PRESTALK A DIFFERENTIATION PROTEIN A"/>
    <property type="match status" value="1"/>
</dbReference>
<gene>
    <name evidence="2" type="ORF">D1781_05390</name>
</gene>
<dbReference type="Pfam" id="PF13460">
    <property type="entry name" value="NAD_binding_10"/>
    <property type="match status" value="1"/>
</dbReference>
<evidence type="ECO:0000313" key="2">
    <source>
        <dbReference type="EMBL" id="RIX30830.1"/>
    </source>
</evidence>
<feature type="domain" description="NAD(P)-binding" evidence="1">
    <location>
        <begin position="9"/>
        <end position="112"/>
    </location>
</feature>
<evidence type="ECO:0000259" key="1">
    <source>
        <dbReference type="Pfam" id="PF13460"/>
    </source>
</evidence>
<name>A0A3A1U3D3_9MICO</name>
<dbReference type="EMBL" id="QXTG01000001">
    <property type="protein sequence ID" value="RIX30830.1"/>
    <property type="molecule type" value="Genomic_DNA"/>
</dbReference>
<dbReference type="Gene3D" id="3.90.25.10">
    <property type="entry name" value="UDP-galactose 4-epimerase, domain 1"/>
    <property type="match status" value="1"/>
</dbReference>
<comment type="caution">
    <text evidence="2">The sequence shown here is derived from an EMBL/GenBank/DDBJ whole genome shotgun (WGS) entry which is preliminary data.</text>
</comment>
<dbReference type="Proteomes" id="UP000265742">
    <property type="component" value="Unassembled WGS sequence"/>
</dbReference>
<dbReference type="InterPro" id="IPR051604">
    <property type="entry name" value="Ergot_Alk_Oxidoreductase"/>
</dbReference>
<dbReference type="Gene3D" id="3.40.50.720">
    <property type="entry name" value="NAD(P)-binding Rossmann-like Domain"/>
    <property type="match status" value="1"/>
</dbReference>